<feature type="active site" evidence="10 12">
    <location>
        <position position="567"/>
    </location>
</feature>
<dbReference type="InterPro" id="IPR033129">
    <property type="entry name" value="PEPCASE_His_AS"/>
</dbReference>
<dbReference type="GO" id="GO:0008964">
    <property type="term" value="F:phosphoenolpyruvate carboxylase activity"/>
    <property type="evidence" value="ECO:0007669"/>
    <property type="project" value="UniProtKB-UniRule"/>
</dbReference>
<organism evidence="13 14">
    <name type="scientific">Edaphosphingomonas laterariae</name>
    <dbReference type="NCBI Taxonomy" id="861865"/>
    <lineage>
        <taxon>Bacteria</taxon>
        <taxon>Pseudomonadati</taxon>
        <taxon>Pseudomonadota</taxon>
        <taxon>Alphaproteobacteria</taxon>
        <taxon>Sphingomonadales</taxon>
        <taxon>Rhizorhabdaceae</taxon>
        <taxon>Edaphosphingomonas</taxon>
    </lineage>
</organism>
<dbReference type="InterPro" id="IPR018129">
    <property type="entry name" value="PEP_COase_Lys_AS"/>
</dbReference>
<dbReference type="GO" id="GO:0006107">
    <property type="term" value="P:oxaloacetate metabolic process"/>
    <property type="evidence" value="ECO:0007669"/>
    <property type="project" value="UniProtKB-UniRule"/>
</dbReference>
<dbReference type="HAMAP" id="MF_00595">
    <property type="entry name" value="PEPcase_type1"/>
    <property type="match status" value="1"/>
</dbReference>
<keyword evidence="14" id="KW-1185">Reference proteome</keyword>
<evidence type="ECO:0000256" key="11">
    <source>
        <dbReference type="PROSITE-ProRule" id="PRU10111"/>
    </source>
</evidence>
<keyword evidence="8 10" id="KW-0120">Carbon dioxide fixation</keyword>
<dbReference type="Pfam" id="PF00311">
    <property type="entry name" value="PEPcase"/>
    <property type="match status" value="1"/>
</dbReference>
<sequence>MAVAVQHPAMAVHAPITQNPDIRFLGRLLGDVIRAYGGDALFRRIEYIRSASVDRHRGVADADSVDPGLDALSLDDTLAFVRGFMLFSMLANLAEDRQGVAAEPGADVAHAIAALDAQGIGRDQVATLLQHALIAPVLTAHPTEVRRKSMIDHRNHIAELMKLRDLGRTETDGGELVDEAIYRQIALLWQTRPLRRERLYVADEVETALAYLRDIFLPVIPALQARWERALGQRPPSFLKPGSWIGGDRDGNPNVTADSLRLALRRASETVIGHYLDTLHQLGAELSISTELAVVTDDLLALADRSGDMAASRSDEPFRRAITGIYSRLAATYRALAGREPPRPASFAADPYAAPGELRADLVAIAHALAKGGGGALAGGGGLGRLIRAVETFGFHLATLDLRQNADVHERVVAELLQVAGVEADYRALDEAARVALLRRELASSRPLSSPYARYSDETASEMAIVHAAAEAHGRYGPAAITTYLISKAESVSDLLEVHVLLKEAGLYLPGNPPTAAIMVVPLFETIGDLENAPEVMTDWFALPEAAAITTARGYQEVMVGYSDSNKDGGYLTSVWSLHQASRALAPVFARAGAAMQLFHGRGGAVGRGGGSSFAAIRAQPPGTVAGRIRITEQGEVIAAKYGTLESAAANLEAMTSATLLASLEPPQLPEAQYERFAAAMAALSDTAFHAYRDLVYGTDGFRTFFRQLTPIAEIADLKIGSRPASRTQSDRIEDLRAIPWVFSWAQARVMLPGWYGVGHAIAAFPDRALLSEMVEGWPFLRATLANLEMVLAKSDMGIAGHYVALVEDQPRAHAIFDRIRDDWHRTRDGLLAITGQAHLLEKNPALDHSIRLRLPYIEPLNHLQIELLKRHRAGEDDPRIREGIQLSINAIATALRNSG</sequence>
<comment type="cofactor">
    <cofactor evidence="1 10">
        <name>Mg(2+)</name>
        <dbReference type="ChEBI" id="CHEBI:18420"/>
    </cofactor>
</comment>
<comment type="subunit">
    <text evidence="10">Homotetramer.</text>
</comment>
<dbReference type="EMBL" id="FZOS01000009">
    <property type="protein sequence ID" value="SNS56365.1"/>
    <property type="molecule type" value="Genomic_DNA"/>
</dbReference>
<dbReference type="PROSITE" id="PS00393">
    <property type="entry name" value="PEPCASE_2"/>
    <property type="match status" value="1"/>
</dbReference>
<comment type="similarity">
    <text evidence="3 10">Belongs to the PEPCase type 1 family.</text>
</comment>
<dbReference type="PRINTS" id="PR00150">
    <property type="entry name" value="PEPCARBXLASE"/>
</dbReference>
<dbReference type="SUPFAM" id="SSF51621">
    <property type="entry name" value="Phosphoenolpyruvate/pyruvate domain"/>
    <property type="match status" value="1"/>
</dbReference>
<dbReference type="NCBIfam" id="NF000584">
    <property type="entry name" value="PRK00009.1"/>
    <property type="match status" value="1"/>
</dbReference>
<evidence type="ECO:0000256" key="12">
    <source>
        <dbReference type="PROSITE-ProRule" id="PRU10112"/>
    </source>
</evidence>
<dbReference type="Gene3D" id="1.20.1440.90">
    <property type="entry name" value="Phosphoenolpyruvate/pyruvate domain"/>
    <property type="match status" value="1"/>
</dbReference>
<dbReference type="GO" id="GO:0000287">
    <property type="term" value="F:magnesium ion binding"/>
    <property type="evidence" value="ECO:0007669"/>
    <property type="project" value="UniProtKB-UniRule"/>
</dbReference>
<dbReference type="PANTHER" id="PTHR30523:SF6">
    <property type="entry name" value="PHOSPHOENOLPYRUVATE CARBOXYLASE"/>
    <property type="match status" value="1"/>
</dbReference>
<evidence type="ECO:0000313" key="14">
    <source>
        <dbReference type="Proteomes" id="UP000198281"/>
    </source>
</evidence>
<dbReference type="PROSITE" id="PS00781">
    <property type="entry name" value="PEPCASE_1"/>
    <property type="match status" value="1"/>
</dbReference>
<keyword evidence="7 10" id="KW-0456">Lyase</keyword>
<evidence type="ECO:0000256" key="5">
    <source>
        <dbReference type="ARBA" id="ARBA00022419"/>
    </source>
</evidence>
<evidence type="ECO:0000256" key="2">
    <source>
        <dbReference type="ARBA" id="ARBA00003670"/>
    </source>
</evidence>
<keyword evidence="13" id="KW-0670">Pyruvate</keyword>
<dbReference type="EC" id="4.1.1.31" evidence="4 10"/>
<dbReference type="InterPro" id="IPR021135">
    <property type="entry name" value="PEP_COase"/>
</dbReference>
<feature type="active site" evidence="10 11">
    <location>
        <position position="141"/>
    </location>
</feature>
<evidence type="ECO:0000256" key="3">
    <source>
        <dbReference type="ARBA" id="ARBA00008346"/>
    </source>
</evidence>
<accession>A0A239FHW6</accession>
<keyword evidence="6 10" id="KW-0460">Magnesium</keyword>
<evidence type="ECO:0000256" key="7">
    <source>
        <dbReference type="ARBA" id="ARBA00023239"/>
    </source>
</evidence>
<dbReference type="Proteomes" id="UP000198281">
    <property type="component" value="Unassembled WGS sequence"/>
</dbReference>
<gene>
    <name evidence="10" type="primary">ppc</name>
    <name evidence="13" type="ORF">SAMN06295912_10947</name>
</gene>
<reference evidence="14" key="1">
    <citation type="submission" date="2017-06" db="EMBL/GenBank/DDBJ databases">
        <authorList>
            <person name="Varghese N."/>
            <person name="Submissions S."/>
        </authorList>
    </citation>
    <scope>NUCLEOTIDE SEQUENCE [LARGE SCALE GENOMIC DNA]</scope>
    <source>
        <strain evidence="14">LNB2</strain>
    </source>
</reference>
<dbReference type="AlphaFoldDB" id="A0A239FHW6"/>
<evidence type="ECO:0000256" key="9">
    <source>
        <dbReference type="ARBA" id="ARBA00048995"/>
    </source>
</evidence>
<evidence type="ECO:0000256" key="8">
    <source>
        <dbReference type="ARBA" id="ARBA00023300"/>
    </source>
</evidence>
<dbReference type="PANTHER" id="PTHR30523">
    <property type="entry name" value="PHOSPHOENOLPYRUVATE CARBOXYLASE"/>
    <property type="match status" value="1"/>
</dbReference>
<dbReference type="GO" id="GO:0005829">
    <property type="term" value="C:cytosol"/>
    <property type="evidence" value="ECO:0007669"/>
    <property type="project" value="TreeGrafter"/>
</dbReference>
<protein>
    <recommendedName>
        <fullName evidence="5 10">Phosphoenolpyruvate carboxylase</fullName>
        <shortName evidence="10">PEPC</shortName>
        <shortName evidence="10">PEPCase</shortName>
        <ecNumber evidence="4 10">4.1.1.31</ecNumber>
    </recommendedName>
</protein>
<evidence type="ECO:0000256" key="4">
    <source>
        <dbReference type="ARBA" id="ARBA00012305"/>
    </source>
</evidence>
<proteinExistence type="inferred from homology"/>
<evidence type="ECO:0000256" key="1">
    <source>
        <dbReference type="ARBA" id="ARBA00001946"/>
    </source>
</evidence>
<comment type="catalytic activity">
    <reaction evidence="9 10">
        <text>oxaloacetate + phosphate = phosphoenolpyruvate + hydrogencarbonate</text>
        <dbReference type="Rhea" id="RHEA:28370"/>
        <dbReference type="ChEBI" id="CHEBI:16452"/>
        <dbReference type="ChEBI" id="CHEBI:17544"/>
        <dbReference type="ChEBI" id="CHEBI:43474"/>
        <dbReference type="ChEBI" id="CHEBI:58702"/>
        <dbReference type="EC" id="4.1.1.31"/>
    </reaction>
</comment>
<evidence type="ECO:0000313" key="13">
    <source>
        <dbReference type="EMBL" id="SNS56365.1"/>
    </source>
</evidence>
<dbReference type="GO" id="GO:0015977">
    <property type="term" value="P:carbon fixation"/>
    <property type="evidence" value="ECO:0007669"/>
    <property type="project" value="UniProtKB-UniRule"/>
</dbReference>
<dbReference type="InterPro" id="IPR015813">
    <property type="entry name" value="Pyrv/PenolPyrv_kinase-like_dom"/>
</dbReference>
<dbReference type="GO" id="GO:0006099">
    <property type="term" value="P:tricarboxylic acid cycle"/>
    <property type="evidence" value="ECO:0007669"/>
    <property type="project" value="InterPro"/>
</dbReference>
<comment type="function">
    <text evidence="2 10">Forms oxaloacetate, a four-carbon dicarboxylic acid source for the tricarboxylic acid cycle.</text>
</comment>
<name>A0A239FHW6_9SPHN</name>
<evidence type="ECO:0000256" key="10">
    <source>
        <dbReference type="HAMAP-Rule" id="MF_00595"/>
    </source>
</evidence>
<evidence type="ECO:0000256" key="6">
    <source>
        <dbReference type="ARBA" id="ARBA00022842"/>
    </source>
</evidence>
<dbReference type="InterPro" id="IPR022805">
    <property type="entry name" value="PEP_COase_bac/pln-type"/>
</dbReference>